<accession>A0A6S7JGL8</accession>
<dbReference type="AlphaFoldDB" id="A0A6S7JGL8"/>
<sequence>MADEEDESVDECMSAFVSIVSNIMIVVSMLSEIVTCLIVQQQIQQNIMIGQAAMKGNRFILKAKRKLTLRRRVRSCWKKPGRTERWCTNLWQGRLHEEEWNVNL</sequence>
<evidence type="ECO:0000313" key="2">
    <source>
        <dbReference type="Proteomes" id="UP001152795"/>
    </source>
</evidence>
<organism evidence="1 2">
    <name type="scientific">Paramuricea clavata</name>
    <name type="common">Red gorgonian</name>
    <name type="synonym">Violescent sea-whip</name>
    <dbReference type="NCBI Taxonomy" id="317549"/>
    <lineage>
        <taxon>Eukaryota</taxon>
        <taxon>Metazoa</taxon>
        <taxon>Cnidaria</taxon>
        <taxon>Anthozoa</taxon>
        <taxon>Octocorallia</taxon>
        <taxon>Malacalcyonacea</taxon>
        <taxon>Plexauridae</taxon>
        <taxon>Paramuricea</taxon>
    </lineage>
</organism>
<protein>
    <submittedName>
        <fullName evidence="1">Uncharacterized protein</fullName>
    </submittedName>
</protein>
<dbReference type="EMBL" id="CACRXK020015286">
    <property type="protein sequence ID" value="CAB4028160.1"/>
    <property type="molecule type" value="Genomic_DNA"/>
</dbReference>
<proteinExistence type="predicted"/>
<reference evidence="1" key="1">
    <citation type="submission" date="2020-04" db="EMBL/GenBank/DDBJ databases">
        <authorList>
            <person name="Alioto T."/>
            <person name="Alioto T."/>
            <person name="Gomez Garrido J."/>
        </authorList>
    </citation>
    <scope>NUCLEOTIDE SEQUENCE</scope>
    <source>
        <strain evidence="1">A484AB</strain>
    </source>
</reference>
<gene>
    <name evidence="1" type="ORF">PACLA_8A006148</name>
</gene>
<keyword evidence="2" id="KW-1185">Reference proteome</keyword>
<dbReference type="Proteomes" id="UP001152795">
    <property type="component" value="Unassembled WGS sequence"/>
</dbReference>
<name>A0A6S7JGL8_PARCT</name>
<evidence type="ECO:0000313" key="1">
    <source>
        <dbReference type="EMBL" id="CAB4028160.1"/>
    </source>
</evidence>
<comment type="caution">
    <text evidence="1">The sequence shown here is derived from an EMBL/GenBank/DDBJ whole genome shotgun (WGS) entry which is preliminary data.</text>
</comment>
<feature type="non-terminal residue" evidence="1">
    <location>
        <position position="104"/>
    </location>
</feature>